<organism evidence="1 2">
    <name type="scientific">Lentinus brumalis</name>
    <dbReference type="NCBI Taxonomy" id="2498619"/>
    <lineage>
        <taxon>Eukaryota</taxon>
        <taxon>Fungi</taxon>
        <taxon>Dikarya</taxon>
        <taxon>Basidiomycota</taxon>
        <taxon>Agaricomycotina</taxon>
        <taxon>Agaricomycetes</taxon>
        <taxon>Polyporales</taxon>
        <taxon>Polyporaceae</taxon>
        <taxon>Lentinus</taxon>
    </lineage>
</organism>
<accession>A0A371CPV7</accession>
<dbReference type="OrthoDB" id="2757726at2759"/>
<name>A0A371CPV7_9APHY</name>
<evidence type="ECO:0008006" key="3">
    <source>
        <dbReference type="Google" id="ProtNLM"/>
    </source>
</evidence>
<dbReference type="AlphaFoldDB" id="A0A371CPV7"/>
<reference evidence="1 2" key="1">
    <citation type="journal article" date="2018" name="Biotechnol. Biofuels">
        <title>Integrative visual omics of the white-rot fungus Polyporus brumalis exposes the biotechnological potential of its oxidative enzymes for delignifying raw plant biomass.</title>
        <authorList>
            <person name="Miyauchi S."/>
            <person name="Rancon A."/>
            <person name="Drula E."/>
            <person name="Hage H."/>
            <person name="Chaduli D."/>
            <person name="Favel A."/>
            <person name="Grisel S."/>
            <person name="Henrissat B."/>
            <person name="Herpoel-Gimbert I."/>
            <person name="Ruiz-Duenas F.J."/>
            <person name="Chevret D."/>
            <person name="Hainaut M."/>
            <person name="Lin J."/>
            <person name="Wang M."/>
            <person name="Pangilinan J."/>
            <person name="Lipzen A."/>
            <person name="Lesage-Meessen L."/>
            <person name="Navarro D."/>
            <person name="Riley R."/>
            <person name="Grigoriev I.V."/>
            <person name="Zhou S."/>
            <person name="Raouche S."/>
            <person name="Rosso M.N."/>
        </authorList>
    </citation>
    <scope>NUCLEOTIDE SEQUENCE [LARGE SCALE GENOMIC DNA]</scope>
    <source>
        <strain evidence="1 2">BRFM 1820</strain>
    </source>
</reference>
<dbReference type="Proteomes" id="UP000256964">
    <property type="component" value="Unassembled WGS sequence"/>
</dbReference>
<evidence type="ECO:0000313" key="2">
    <source>
        <dbReference type="Proteomes" id="UP000256964"/>
    </source>
</evidence>
<evidence type="ECO:0000313" key="1">
    <source>
        <dbReference type="EMBL" id="RDX42301.1"/>
    </source>
</evidence>
<gene>
    <name evidence="1" type="ORF">OH76DRAFT_1411314</name>
</gene>
<sequence length="126" mass="14571">MSLERRPSADEHPRQLFRSRYYIFPPLSVRCAEFWYPDGNIVVNTQGTYFKLLLSRLECHCGYFEPISVECAWTMVNGQKIVKVRDLNLQDFQTFLRFMEITMEHSVKDASKGPCSACPVLLAAKS</sequence>
<protein>
    <recommendedName>
        <fullName evidence="3">BTB domain-containing protein</fullName>
    </recommendedName>
</protein>
<proteinExistence type="predicted"/>
<keyword evidence="2" id="KW-1185">Reference proteome</keyword>
<dbReference type="EMBL" id="KZ857488">
    <property type="protein sequence ID" value="RDX42301.1"/>
    <property type="molecule type" value="Genomic_DNA"/>
</dbReference>